<name>A0ABQ7VD08_SOLTU</name>
<dbReference type="Proteomes" id="UP000826656">
    <property type="component" value="Unassembled WGS sequence"/>
</dbReference>
<accession>A0ABQ7VD08</accession>
<keyword evidence="2" id="KW-1185">Reference proteome</keyword>
<comment type="caution">
    <text evidence="1">The sequence shown here is derived from an EMBL/GenBank/DDBJ whole genome shotgun (WGS) entry which is preliminary data.</text>
</comment>
<protein>
    <submittedName>
        <fullName evidence="1">Uncharacterized protein</fullName>
    </submittedName>
</protein>
<sequence>MICLALVPLSSDFPPPDTLENIDLPITFRKDSIIVPKAVKEALSHYIWSNAMVEEIHAFEENHLWDLVDLHKGMKSTSDYSSKLLLVMQRNHGNDLKTQQHL</sequence>
<proteinExistence type="predicted"/>
<evidence type="ECO:0000313" key="1">
    <source>
        <dbReference type="EMBL" id="KAH0761228.1"/>
    </source>
</evidence>
<evidence type="ECO:0000313" key="2">
    <source>
        <dbReference type="Proteomes" id="UP000826656"/>
    </source>
</evidence>
<reference evidence="1 2" key="1">
    <citation type="journal article" date="2021" name="bioRxiv">
        <title>Chromosome-scale and haplotype-resolved genome assembly of a tetraploid potato cultivar.</title>
        <authorList>
            <person name="Sun H."/>
            <person name="Jiao W.-B."/>
            <person name="Krause K."/>
            <person name="Campoy J.A."/>
            <person name="Goel M."/>
            <person name="Folz-Donahue K."/>
            <person name="Kukat C."/>
            <person name="Huettel B."/>
            <person name="Schneeberger K."/>
        </authorList>
    </citation>
    <scope>NUCLEOTIDE SEQUENCE [LARGE SCALE GENOMIC DNA]</scope>
    <source>
        <strain evidence="1">SolTubOtavaFocal</strain>
        <tissue evidence="1">Leaves</tissue>
    </source>
</reference>
<organism evidence="1 2">
    <name type="scientific">Solanum tuberosum</name>
    <name type="common">Potato</name>
    <dbReference type="NCBI Taxonomy" id="4113"/>
    <lineage>
        <taxon>Eukaryota</taxon>
        <taxon>Viridiplantae</taxon>
        <taxon>Streptophyta</taxon>
        <taxon>Embryophyta</taxon>
        <taxon>Tracheophyta</taxon>
        <taxon>Spermatophyta</taxon>
        <taxon>Magnoliopsida</taxon>
        <taxon>eudicotyledons</taxon>
        <taxon>Gunneridae</taxon>
        <taxon>Pentapetalae</taxon>
        <taxon>asterids</taxon>
        <taxon>lamiids</taxon>
        <taxon>Solanales</taxon>
        <taxon>Solanaceae</taxon>
        <taxon>Solanoideae</taxon>
        <taxon>Solaneae</taxon>
        <taxon>Solanum</taxon>
    </lineage>
</organism>
<dbReference type="EMBL" id="JAIVGD010000013">
    <property type="protein sequence ID" value="KAH0761228.1"/>
    <property type="molecule type" value="Genomic_DNA"/>
</dbReference>
<gene>
    <name evidence="1" type="ORF">KY290_017301</name>
</gene>